<name>A0A6P7FRH8_DIAVI</name>
<accession>A0A6P7FRH8</accession>
<dbReference type="AlphaFoldDB" id="A0A6P7FRH8"/>
<organism evidence="1">
    <name type="scientific">Diabrotica virgifera virgifera</name>
    <name type="common">western corn rootworm</name>
    <dbReference type="NCBI Taxonomy" id="50390"/>
    <lineage>
        <taxon>Eukaryota</taxon>
        <taxon>Metazoa</taxon>
        <taxon>Ecdysozoa</taxon>
        <taxon>Arthropoda</taxon>
        <taxon>Hexapoda</taxon>
        <taxon>Insecta</taxon>
        <taxon>Pterygota</taxon>
        <taxon>Neoptera</taxon>
        <taxon>Endopterygota</taxon>
        <taxon>Coleoptera</taxon>
        <taxon>Polyphaga</taxon>
        <taxon>Cucujiformia</taxon>
        <taxon>Chrysomeloidea</taxon>
        <taxon>Chrysomelidae</taxon>
        <taxon>Galerucinae</taxon>
        <taxon>Diabroticina</taxon>
        <taxon>Diabroticites</taxon>
        <taxon>Diabrotica</taxon>
    </lineage>
</organism>
<protein>
    <submittedName>
        <fullName evidence="1">Uncharacterized protein LOC114331901</fullName>
    </submittedName>
</protein>
<evidence type="ECO:0000313" key="1">
    <source>
        <dbReference type="RefSeq" id="XP_028137392.1"/>
    </source>
</evidence>
<gene>
    <name evidence="1" type="primary">LOC114331901</name>
</gene>
<dbReference type="InParanoid" id="A0A6P7FRH8"/>
<reference evidence="1" key="1">
    <citation type="submission" date="2025-08" db="UniProtKB">
        <authorList>
            <consortium name="RefSeq"/>
        </authorList>
    </citation>
    <scope>IDENTIFICATION</scope>
    <source>
        <tissue evidence="1">Whole insect</tissue>
    </source>
</reference>
<sequence>MFLNTLGVKDWVIKKWAKIGPEENVTVQTHQNSGNNNHGVKQLQIFFDSLPKLESHYCRATSSKLYLEPIWTSKSQLYKFYKSDFCINQNEKAVSIATFHKVFEKNKLSLYRPKKKICAIPVCPFKQGIFQKISTMSMTNIKKKQGLKR</sequence>
<proteinExistence type="predicted"/>
<dbReference type="RefSeq" id="XP_028137392.1">
    <property type="nucleotide sequence ID" value="XM_028281591.1"/>
</dbReference>